<comment type="caution">
    <text evidence="2">The sequence shown here is derived from an EMBL/GenBank/DDBJ whole genome shotgun (WGS) entry which is preliminary data.</text>
</comment>
<proteinExistence type="predicted"/>
<accession>A0AAN5DE81</accession>
<evidence type="ECO:0000256" key="1">
    <source>
        <dbReference type="SAM" id="SignalP"/>
    </source>
</evidence>
<dbReference type="AlphaFoldDB" id="A0AAN5DE81"/>
<sequence>SVLSRLPLLLLIAGVHSLHFDCAWTGTAPFCPVADPPDWCPLNKTGLLWARTGTDTEEFGEFGGFCYGLGFKVLCCTRKDAKGIVRKFNLCEWRGTAPACGSLECRPGFTEIFRSAFAARVTYDLPDFGSTCYTGGKPLCCRHAENADWIKTCEWRGAAPFCGNQTCPEGKSEMQRSDYLEDGGLADFGEKCWTGEKTLCCDSRQKTHDAKN</sequence>
<keyword evidence="1" id="KW-0732">Signal</keyword>
<feature type="signal peptide" evidence="1">
    <location>
        <begin position="1"/>
        <end position="17"/>
    </location>
</feature>
<organism evidence="2 3">
    <name type="scientific">Pristionchus mayeri</name>
    <dbReference type="NCBI Taxonomy" id="1317129"/>
    <lineage>
        <taxon>Eukaryota</taxon>
        <taxon>Metazoa</taxon>
        <taxon>Ecdysozoa</taxon>
        <taxon>Nematoda</taxon>
        <taxon>Chromadorea</taxon>
        <taxon>Rhabditida</taxon>
        <taxon>Rhabditina</taxon>
        <taxon>Diplogasteromorpha</taxon>
        <taxon>Diplogasteroidea</taxon>
        <taxon>Neodiplogasteridae</taxon>
        <taxon>Pristionchus</taxon>
    </lineage>
</organism>
<reference evidence="3" key="1">
    <citation type="submission" date="2022-10" db="EMBL/GenBank/DDBJ databases">
        <title>Genome assembly of Pristionchus species.</title>
        <authorList>
            <person name="Yoshida K."/>
            <person name="Sommer R.J."/>
        </authorList>
    </citation>
    <scope>NUCLEOTIDE SEQUENCE [LARGE SCALE GENOMIC DNA]</scope>
    <source>
        <strain evidence="3">RS5460</strain>
    </source>
</reference>
<dbReference type="EMBL" id="BTRK01000006">
    <property type="protein sequence ID" value="GMR61553.1"/>
    <property type="molecule type" value="Genomic_DNA"/>
</dbReference>
<evidence type="ECO:0000313" key="2">
    <source>
        <dbReference type="EMBL" id="GMR61553.1"/>
    </source>
</evidence>
<dbReference type="PANTHER" id="PTHR35180:SF4">
    <property type="entry name" value="PROTEIN CBG06219"/>
    <property type="match status" value="1"/>
</dbReference>
<keyword evidence="3" id="KW-1185">Reference proteome</keyword>
<dbReference type="PANTHER" id="PTHR35180">
    <property type="entry name" value="PROTEIN CBG06219"/>
    <property type="match status" value="1"/>
</dbReference>
<name>A0AAN5DE81_9BILA</name>
<gene>
    <name evidence="2" type="ORF">PMAYCL1PPCAC_31748</name>
</gene>
<protein>
    <submittedName>
        <fullName evidence="2">Uncharacterized protein</fullName>
    </submittedName>
</protein>
<feature type="chain" id="PRO_5042896194" evidence="1">
    <location>
        <begin position="18"/>
        <end position="212"/>
    </location>
</feature>
<evidence type="ECO:0000313" key="3">
    <source>
        <dbReference type="Proteomes" id="UP001328107"/>
    </source>
</evidence>
<dbReference type="Proteomes" id="UP001328107">
    <property type="component" value="Unassembled WGS sequence"/>
</dbReference>
<feature type="non-terminal residue" evidence="2">
    <location>
        <position position="1"/>
    </location>
</feature>